<keyword evidence="2" id="KW-1185">Reference proteome</keyword>
<organism evidence="1 2">
    <name type="scientific">Tannerella forsythia (strain ATCC 43037 / JCM 10827 / CCUG 21028 A / KCTC 5666 / FDC 338)</name>
    <name type="common">Bacteroides forsythus</name>
    <dbReference type="NCBI Taxonomy" id="203275"/>
    <lineage>
        <taxon>Bacteria</taxon>
        <taxon>Pseudomonadati</taxon>
        <taxon>Bacteroidota</taxon>
        <taxon>Bacteroidia</taxon>
        <taxon>Bacteroidales</taxon>
        <taxon>Tannerellaceae</taxon>
        <taxon>Tannerella</taxon>
    </lineage>
</organism>
<dbReference type="HOGENOM" id="CLU_3318302_0_0_10"/>
<dbReference type="EMBL" id="CP003191">
    <property type="protein sequence ID" value="AEW19740.1"/>
    <property type="molecule type" value="Genomic_DNA"/>
</dbReference>
<reference evidence="2" key="1">
    <citation type="submission" date="2011-12" db="EMBL/GenBank/DDBJ databases">
        <title>Complete sequence of Tannerella forsythia ATCC 43037.</title>
        <authorList>
            <person name="Dewhirst F."/>
            <person name="Tanner A."/>
            <person name="Izard J."/>
            <person name="Brinkac L."/>
            <person name="Durkin A.S."/>
            <person name="Hostetler J."/>
            <person name="Shetty J."/>
            <person name="Torralba M."/>
            <person name="Gill S."/>
            <person name="Nelson K."/>
        </authorList>
    </citation>
    <scope>NUCLEOTIDE SEQUENCE [LARGE SCALE GENOMIC DNA]</scope>
    <source>
        <strain evidence="2">ATCC 43037 / JCM 10827 / CCUG 33226 / KCTC 5666 / FDC 338</strain>
    </source>
</reference>
<dbReference type="AlphaFoldDB" id="G8UMJ7"/>
<gene>
    <name evidence="1" type="ordered locus">BFO_1639</name>
</gene>
<proteinExistence type="predicted"/>
<dbReference type="STRING" id="203275.BFO_1639"/>
<protein>
    <submittedName>
        <fullName evidence="1">Uncharacterized protein</fullName>
    </submittedName>
</protein>
<dbReference type="PATRIC" id="fig|203275.8.peg.1488"/>
<dbReference type="Proteomes" id="UP000005436">
    <property type="component" value="Chromosome"/>
</dbReference>
<name>G8UMJ7_TANFA</name>
<evidence type="ECO:0000313" key="2">
    <source>
        <dbReference type="Proteomes" id="UP000005436"/>
    </source>
</evidence>
<dbReference type="KEGG" id="tfo:BFO_1639"/>
<sequence length="39" mass="4243">MGVEVFIRTQISQMAQMNANQRKCCSGGRTQGSPVMALI</sequence>
<accession>G8UMJ7</accession>
<evidence type="ECO:0000313" key="1">
    <source>
        <dbReference type="EMBL" id="AEW19740.1"/>
    </source>
</evidence>